<gene>
    <name evidence="1" type="ORF">HAINFHK1212_1858</name>
</gene>
<comment type="caution">
    <text evidence="1">The sequence shown here is derived from an EMBL/GenBank/DDBJ whole genome shotgun (WGS) entry which is preliminary data.</text>
</comment>
<proteinExistence type="predicted"/>
<evidence type="ECO:0000313" key="1">
    <source>
        <dbReference type="EMBL" id="EFA27817.1"/>
    </source>
</evidence>
<sequence length="126" mass="14448">ICSQKIFSSFKNIKQLNKVRIGIKPILTSSSVTATLSQFFQINLLKDFLQRLGVLKHVSSAFGVEHQSEKIELMARLSVLPLVDYFHLNGLKHPLRNDSQNRLRCEMLLNCDLQNYPLMNVNGLDY</sequence>
<reference evidence="1" key="1">
    <citation type="journal article" date="2010" name="Genomics">
        <title>Tracing phylogenomic events leading to diversity of Haemophilus influenzae and the emergence of Brazilian Purpuric Fever (BPF)-associated clones.</title>
        <authorList>
            <person name="Papazisi L."/>
            <person name="Ratnayake S."/>
            <person name="Remortel B.G."/>
            <person name="Bock G.R."/>
            <person name="Liang W."/>
            <person name="Saeed A.I."/>
            <person name="Liu J."/>
            <person name="Fleischmann R.D."/>
            <person name="Kilian M."/>
            <person name="Peterson S.N."/>
        </authorList>
    </citation>
    <scope>NUCLEOTIDE SEQUENCE [LARGE SCALE GENOMIC DNA]</scope>
    <source>
        <strain evidence="1">HK1212</strain>
    </source>
</reference>
<feature type="non-terminal residue" evidence="1">
    <location>
        <position position="1"/>
    </location>
</feature>
<dbReference type="AlphaFoldDB" id="A0A7G2JXA7"/>
<protein>
    <submittedName>
        <fullName evidence="1">Uncharacterized protein</fullName>
    </submittedName>
</protein>
<accession>A0A7G2JXA7</accession>
<name>A0A7G2JXA7_HAEIF</name>
<organism evidence="1">
    <name type="scientific">Haemophilus influenzae HK1212</name>
    <dbReference type="NCBI Taxonomy" id="456482"/>
    <lineage>
        <taxon>Bacteria</taxon>
        <taxon>Pseudomonadati</taxon>
        <taxon>Pseudomonadota</taxon>
        <taxon>Gammaproteobacteria</taxon>
        <taxon>Pasteurellales</taxon>
        <taxon>Pasteurellaceae</taxon>
        <taxon>Haemophilus</taxon>
    </lineage>
</organism>
<dbReference type="EMBL" id="ABFC01001116">
    <property type="protein sequence ID" value="EFA27817.1"/>
    <property type="molecule type" value="Genomic_DNA"/>
</dbReference>